<organism evidence="3">
    <name type="scientific">Pseudomonas marincola</name>
    <dbReference type="NCBI Taxonomy" id="437900"/>
    <lineage>
        <taxon>Bacteria</taxon>
        <taxon>Pseudomonadati</taxon>
        <taxon>Pseudomonadota</taxon>
        <taxon>Gammaproteobacteria</taxon>
        <taxon>Pseudomonadales</taxon>
        <taxon>Pseudomonadaceae</taxon>
        <taxon>Pseudomonas</taxon>
    </lineage>
</organism>
<feature type="compositionally biased region" description="Basic and acidic residues" evidence="1">
    <location>
        <begin position="17"/>
        <end position="26"/>
    </location>
</feature>
<dbReference type="GO" id="GO:0016989">
    <property type="term" value="F:sigma factor antagonist activity"/>
    <property type="evidence" value="ECO:0007669"/>
    <property type="project" value="TreeGrafter"/>
</dbReference>
<evidence type="ECO:0000313" key="3">
    <source>
        <dbReference type="EMBL" id="VEV98041.1"/>
    </source>
</evidence>
<feature type="region of interest" description="Disordered" evidence="1">
    <location>
        <begin position="1"/>
        <end position="38"/>
    </location>
</feature>
<dbReference type="Pfam" id="PF04773">
    <property type="entry name" value="FecR"/>
    <property type="match status" value="1"/>
</dbReference>
<dbReference type="PANTHER" id="PTHR30273:SF2">
    <property type="entry name" value="PROTEIN FECR"/>
    <property type="match status" value="1"/>
</dbReference>
<dbReference type="InterPro" id="IPR006860">
    <property type="entry name" value="FecR"/>
</dbReference>
<accession>A0A653E7H9</accession>
<dbReference type="AlphaFoldDB" id="A0A653E7H9"/>
<feature type="domain" description="FecR protein" evidence="2">
    <location>
        <begin position="68"/>
        <end position="158"/>
    </location>
</feature>
<dbReference type="PIRSF" id="PIRSF018266">
    <property type="entry name" value="FecR"/>
    <property type="match status" value="1"/>
</dbReference>
<name>A0A653E7H9_9PSED</name>
<reference evidence="3" key="1">
    <citation type="submission" date="2019-02" db="EMBL/GenBank/DDBJ databases">
        <authorList>
            <consortium name="Genoscope - CEA"/>
            <person name="William W."/>
        </authorList>
    </citation>
    <scope>NUCLEOTIDE SEQUENCE [LARGE SCALE GENOMIC DNA]</scope>
    <source>
        <strain evidence="3">YSy11</strain>
    </source>
</reference>
<dbReference type="EMBL" id="LR215729">
    <property type="protein sequence ID" value="VEV98041.1"/>
    <property type="molecule type" value="Genomic_DNA"/>
</dbReference>
<evidence type="ECO:0000256" key="1">
    <source>
        <dbReference type="SAM" id="MobiDB-lite"/>
    </source>
</evidence>
<dbReference type="RefSeq" id="WP_150548683.1">
    <property type="nucleotide sequence ID" value="NZ_LR215729.2"/>
</dbReference>
<dbReference type="Gene3D" id="3.55.50.30">
    <property type="match status" value="1"/>
</dbReference>
<gene>
    <name evidence="3" type="ORF">PMYSY11_2997</name>
</gene>
<dbReference type="InterPro" id="IPR012373">
    <property type="entry name" value="Ferrdict_sens_TM"/>
</dbReference>
<proteinExistence type="predicted"/>
<dbReference type="Gene3D" id="2.60.120.1440">
    <property type="match status" value="1"/>
</dbReference>
<protein>
    <submittedName>
        <fullName evidence="3">Iron dicitrate transport regulator FecR</fullName>
    </submittedName>
</protein>
<sequence>MNKAKSAMPKQSPDDELLARHRDALRNRFPLPTPKPRKKAKSASAAACVLLLAAGLVWLDPAYHREQFRAPQGEHLQVQLSDGSQIMLERNSRITVEWHLRSRRVQLEQGQAMFDVAKTVVRPFQVTAGEARVQVLGTLFSVADFNQNVRVTLVRGRVSVSTRDDPEHSVTLLPDQQIDVSKNQLQQAVPVDVNAANAWQNDQLVFDHTPLAEVLMLIQRYSPRPVILDEPSLANLTLSGVFDTRNVDALLSALPEVLPIALNSAADGEIHVVGKAK</sequence>
<evidence type="ECO:0000259" key="2">
    <source>
        <dbReference type="Pfam" id="PF04773"/>
    </source>
</evidence>
<dbReference type="PANTHER" id="PTHR30273">
    <property type="entry name" value="PERIPLASMIC SIGNAL SENSOR AND SIGMA FACTOR ACTIVATOR FECR-RELATED"/>
    <property type="match status" value="1"/>
</dbReference>